<dbReference type="EC" id="1.4.3.5" evidence="2"/>
<dbReference type="InterPro" id="IPR011576">
    <property type="entry name" value="Pyridox_Oxase_N"/>
</dbReference>
<dbReference type="Proteomes" id="UP001442841">
    <property type="component" value="Chromosome"/>
</dbReference>
<evidence type="ECO:0000313" key="3">
    <source>
        <dbReference type="Proteomes" id="UP001442841"/>
    </source>
</evidence>
<feature type="domain" description="Pyridoxamine 5'-phosphate oxidase N-terminal" evidence="1">
    <location>
        <begin position="9"/>
        <end position="131"/>
    </location>
</feature>
<organism evidence="2 3">
    <name type="scientific">Ammonicoccus fulvus</name>
    <dbReference type="NCBI Taxonomy" id="3138240"/>
    <lineage>
        <taxon>Bacteria</taxon>
        <taxon>Bacillati</taxon>
        <taxon>Actinomycetota</taxon>
        <taxon>Actinomycetes</taxon>
        <taxon>Propionibacteriales</taxon>
        <taxon>Propionibacteriaceae</taxon>
        <taxon>Ammonicoccus</taxon>
    </lineage>
</organism>
<dbReference type="PANTHER" id="PTHR39336:SF1">
    <property type="entry name" value="PYRIDOXAMINE PHOSPHATE OXIDASE FAMILY PROTEIN (AFU_ORTHOLOGUE AFUA_6G11440)"/>
    <property type="match status" value="1"/>
</dbReference>
<dbReference type="Gene3D" id="2.30.110.10">
    <property type="entry name" value="Electron Transport, Fmn-binding Protein, Chain A"/>
    <property type="match status" value="1"/>
</dbReference>
<dbReference type="SUPFAM" id="SSF50475">
    <property type="entry name" value="FMN-binding split barrel"/>
    <property type="match status" value="1"/>
</dbReference>
<evidence type="ECO:0000259" key="1">
    <source>
        <dbReference type="Pfam" id="PF01243"/>
    </source>
</evidence>
<dbReference type="GO" id="GO:0004733">
    <property type="term" value="F:pyridoxamine phosphate oxidase activity"/>
    <property type="evidence" value="ECO:0007669"/>
    <property type="project" value="UniProtKB-EC"/>
</dbReference>
<gene>
    <name evidence="2" type="ORF">AADG42_14615</name>
</gene>
<dbReference type="EMBL" id="CP154795">
    <property type="protein sequence ID" value="XAN08480.1"/>
    <property type="molecule type" value="Genomic_DNA"/>
</dbReference>
<keyword evidence="2" id="KW-0560">Oxidoreductase</keyword>
<reference evidence="2 3" key="1">
    <citation type="submission" date="2024-04" db="EMBL/GenBank/DDBJ databases">
        <title>Isolation of an actinomycete strain from pig manure.</title>
        <authorList>
            <person name="Gong T."/>
            <person name="Yu Z."/>
            <person name="An M."/>
            <person name="Wei C."/>
            <person name="Yang W."/>
            <person name="Liu L."/>
        </authorList>
    </citation>
    <scope>NUCLEOTIDE SEQUENCE [LARGE SCALE GENOMIC DNA]</scope>
    <source>
        <strain evidence="2 3">ZF39</strain>
    </source>
</reference>
<protein>
    <submittedName>
        <fullName evidence="2">Pyridoxamine 5'-phosphate oxidase family protein</fullName>
        <ecNumber evidence="2">1.-.-.-</ecNumber>
        <ecNumber evidence="2">1.4.3.5</ecNumber>
    </submittedName>
</protein>
<dbReference type="InterPro" id="IPR012349">
    <property type="entry name" value="Split_barrel_FMN-bd"/>
</dbReference>
<dbReference type="PANTHER" id="PTHR39336">
    <property type="entry name" value="PYRIDOXAMINE PHOSPHATE OXIDASE FAMILY PROTEIN (AFU_ORTHOLOGUE AFUA_6G11440)"/>
    <property type="match status" value="1"/>
</dbReference>
<dbReference type="EC" id="1.-.-.-" evidence="2"/>
<name>A0ABZ3FTI4_9ACTN</name>
<accession>A0ABZ3FTI4</accession>
<dbReference type="Pfam" id="PF01243">
    <property type="entry name" value="PNPOx_N"/>
    <property type="match status" value="1"/>
</dbReference>
<sequence length="187" mass="20929">MAKQFREITNRLREFIEAQQLYFVATAAREGRVNVSPKGLDSLRVLSPTQVVWLNATGSGNETAAHLLDTPRMTLMFCSFVREPLILRLYGTARTVHETDPDWAELCALFPHMLGARNIFVLDIDLVQTSCGYGVPEFEFVTQRTMLDTWAGKKGEEGLVAYRQEKNRASIDGFPTGLPDPRAGLHG</sequence>
<keyword evidence="3" id="KW-1185">Reference proteome</keyword>
<dbReference type="RefSeq" id="WP_425309937.1">
    <property type="nucleotide sequence ID" value="NZ_CP154795.1"/>
</dbReference>
<evidence type="ECO:0000313" key="2">
    <source>
        <dbReference type="EMBL" id="XAN08480.1"/>
    </source>
</evidence>
<proteinExistence type="predicted"/>